<evidence type="ECO:0000313" key="1">
    <source>
        <dbReference type="EMBL" id="TVU03874.1"/>
    </source>
</evidence>
<reference evidence="1 2" key="1">
    <citation type="journal article" date="2019" name="Sci. Rep.">
        <title>A high-quality genome of Eragrostis curvula grass provides insights into Poaceae evolution and supports new strategies to enhance forage quality.</title>
        <authorList>
            <person name="Carballo J."/>
            <person name="Santos B.A.C.M."/>
            <person name="Zappacosta D."/>
            <person name="Garbus I."/>
            <person name="Selva J.P."/>
            <person name="Gallo C.A."/>
            <person name="Diaz A."/>
            <person name="Albertini E."/>
            <person name="Caccamo M."/>
            <person name="Echenique V."/>
        </authorList>
    </citation>
    <scope>NUCLEOTIDE SEQUENCE [LARGE SCALE GENOMIC DNA]</scope>
    <source>
        <strain evidence="2">cv. Victoria</strain>
        <tissue evidence="1">Leaf</tissue>
    </source>
</reference>
<dbReference type="AlphaFoldDB" id="A0A5J9SY14"/>
<gene>
    <name evidence="1" type="ORF">EJB05_50587</name>
</gene>
<sequence length="66" mass="7237">MTVRVSLLPTGDLMRQWKMGGCLFVLEDDDICDDGGGGGGNFSINHLEPLVFTQRWKGEGAITDHE</sequence>
<dbReference type="Proteomes" id="UP000324897">
    <property type="component" value="Unassembled WGS sequence"/>
</dbReference>
<organism evidence="1 2">
    <name type="scientific">Eragrostis curvula</name>
    <name type="common">weeping love grass</name>
    <dbReference type="NCBI Taxonomy" id="38414"/>
    <lineage>
        <taxon>Eukaryota</taxon>
        <taxon>Viridiplantae</taxon>
        <taxon>Streptophyta</taxon>
        <taxon>Embryophyta</taxon>
        <taxon>Tracheophyta</taxon>
        <taxon>Spermatophyta</taxon>
        <taxon>Magnoliopsida</taxon>
        <taxon>Liliopsida</taxon>
        <taxon>Poales</taxon>
        <taxon>Poaceae</taxon>
        <taxon>PACMAD clade</taxon>
        <taxon>Chloridoideae</taxon>
        <taxon>Eragrostideae</taxon>
        <taxon>Eragrostidinae</taxon>
        <taxon>Eragrostis</taxon>
    </lineage>
</organism>
<dbReference type="Gramene" id="TVU03874">
    <property type="protein sequence ID" value="TVU03874"/>
    <property type="gene ID" value="EJB05_50587"/>
</dbReference>
<evidence type="ECO:0000313" key="2">
    <source>
        <dbReference type="Proteomes" id="UP000324897"/>
    </source>
</evidence>
<dbReference type="EMBL" id="RWGY01000136">
    <property type="protein sequence ID" value="TVU03874.1"/>
    <property type="molecule type" value="Genomic_DNA"/>
</dbReference>
<accession>A0A5J9SY14</accession>
<feature type="non-terminal residue" evidence="1">
    <location>
        <position position="1"/>
    </location>
</feature>
<comment type="caution">
    <text evidence="1">The sequence shown here is derived from an EMBL/GenBank/DDBJ whole genome shotgun (WGS) entry which is preliminary data.</text>
</comment>
<name>A0A5J9SY14_9POAL</name>
<proteinExistence type="predicted"/>
<keyword evidence="2" id="KW-1185">Reference proteome</keyword>
<protein>
    <submittedName>
        <fullName evidence="1">Uncharacterized protein</fullName>
    </submittedName>
</protein>